<reference evidence="2" key="2">
    <citation type="journal article" date="2015" name="Fish Shellfish Immunol.">
        <title>Early steps in the European eel (Anguilla anguilla)-Vibrio vulnificus interaction in the gills: Role of the RtxA13 toxin.</title>
        <authorList>
            <person name="Callol A."/>
            <person name="Pajuelo D."/>
            <person name="Ebbesson L."/>
            <person name="Teles M."/>
            <person name="MacKenzie S."/>
            <person name="Amaro C."/>
        </authorList>
    </citation>
    <scope>NUCLEOTIDE SEQUENCE</scope>
</reference>
<proteinExistence type="predicted"/>
<organism evidence="2">
    <name type="scientific">Anguilla anguilla</name>
    <name type="common">European freshwater eel</name>
    <name type="synonym">Muraena anguilla</name>
    <dbReference type="NCBI Taxonomy" id="7936"/>
    <lineage>
        <taxon>Eukaryota</taxon>
        <taxon>Metazoa</taxon>
        <taxon>Chordata</taxon>
        <taxon>Craniata</taxon>
        <taxon>Vertebrata</taxon>
        <taxon>Euteleostomi</taxon>
        <taxon>Actinopterygii</taxon>
        <taxon>Neopterygii</taxon>
        <taxon>Teleostei</taxon>
        <taxon>Anguilliformes</taxon>
        <taxon>Anguillidae</taxon>
        <taxon>Anguilla</taxon>
    </lineage>
</organism>
<reference evidence="2" key="1">
    <citation type="submission" date="2014-11" db="EMBL/GenBank/DDBJ databases">
        <authorList>
            <person name="Amaro Gonzalez C."/>
        </authorList>
    </citation>
    <scope>NUCLEOTIDE SEQUENCE</scope>
</reference>
<feature type="chain" id="PRO_5002432188" evidence="1">
    <location>
        <begin position="23"/>
        <end position="121"/>
    </location>
</feature>
<feature type="signal peptide" evidence="1">
    <location>
        <begin position="1"/>
        <end position="22"/>
    </location>
</feature>
<evidence type="ECO:0000313" key="2">
    <source>
        <dbReference type="EMBL" id="JAH23746.1"/>
    </source>
</evidence>
<dbReference type="AlphaFoldDB" id="A0A0E9R3N0"/>
<accession>A0A0E9R3N0</accession>
<sequence>MLFSKYPFCLVVTLFLIRKMKTKCNSSVLIKWSWECPALILNPLFSSCSPSEFNLEERRCGNQILDPKNHLRSMKITVHPIRRVRCLSVIAHLVFVLYNQQSMTVLSGLLIGFILPDCLLL</sequence>
<evidence type="ECO:0000256" key="1">
    <source>
        <dbReference type="SAM" id="SignalP"/>
    </source>
</evidence>
<dbReference type="EMBL" id="GBXM01084831">
    <property type="protein sequence ID" value="JAH23746.1"/>
    <property type="molecule type" value="Transcribed_RNA"/>
</dbReference>
<keyword evidence="1" id="KW-0732">Signal</keyword>
<protein>
    <submittedName>
        <fullName evidence="2">Uncharacterized protein</fullName>
    </submittedName>
</protein>
<name>A0A0E9R3N0_ANGAN</name>